<evidence type="ECO:0000313" key="1">
    <source>
        <dbReference type="EMBL" id="KPM42808.1"/>
    </source>
</evidence>
<organism evidence="1 2">
    <name type="scientific">Neonectria ditissima</name>
    <dbReference type="NCBI Taxonomy" id="78410"/>
    <lineage>
        <taxon>Eukaryota</taxon>
        <taxon>Fungi</taxon>
        <taxon>Dikarya</taxon>
        <taxon>Ascomycota</taxon>
        <taxon>Pezizomycotina</taxon>
        <taxon>Sordariomycetes</taxon>
        <taxon>Hypocreomycetidae</taxon>
        <taxon>Hypocreales</taxon>
        <taxon>Nectriaceae</taxon>
        <taxon>Neonectria</taxon>
    </lineage>
</organism>
<accession>A0A0P7BQR5</accession>
<dbReference type="AlphaFoldDB" id="A0A0P7BQR5"/>
<evidence type="ECO:0000313" key="2">
    <source>
        <dbReference type="Proteomes" id="UP000050424"/>
    </source>
</evidence>
<gene>
    <name evidence="1" type="ORF">AK830_g3717</name>
</gene>
<protein>
    <submittedName>
        <fullName evidence="1">Uncharacterized protein</fullName>
    </submittedName>
</protein>
<dbReference type="Proteomes" id="UP000050424">
    <property type="component" value="Unassembled WGS sequence"/>
</dbReference>
<reference evidence="1 2" key="1">
    <citation type="submission" date="2015-09" db="EMBL/GenBank/DDBJ databases">
        <title>Draft genome of a European isolate of the apple canker pathogen Neonectria ditissima.</title>
        <authorList>
            <person name="Gomez-Cortecero A."/>
            <person name="Harrison R.J."/>
            <person name="Armitage A.D."/>
        </authorList>
    </citation>
    <scope>NUCLEOTIDE SEQUENCE [LARGE SCALE GENOMIC DNA]</scope>
    <source>
        <strain evidence="1 2">R09/05</strain>
    </source>
</reference>
<sequence length="98" mass="10983">MSTTKKVKPKYDALGDAPGIPKILETLGYDNDIDKAKFLESICPILDTIPDLTRWSNPGDIAGRNKKAEEFIDSEGASFWPTTHSSRKLKYPKDRETV</sequence>
<dbReference type="EMBL" id="LKCW01000042">
    <property type="protein sequence ID" value="KPM42808.1"/>
    <property type="molecule type" value="Genomic_DNA"/>
</dbReference>
<name>A0A0P7BQR5_9HYPO</name>
<proteinExistence type="predicted"/>
<comment type="caution">
    <text evidence="1">The sequence shown here is derived from an EMBL/GenBank/DDBJ whole genome shotgun (WGS) entry which is preliminary data.</text>
</comment>
<keyword evidence="2" id="KW-1185">Reference proteome</keyword>